<gene>
    <name evidence="7" type="primary">rplV</name>
    <name evidence="12" type="ORF">A2Y68_02340</name>
</gene>
<dbReference type="SUPFAM" id="SSF54843">
    <property type="entry name" value="Ribosomal protein L22"/>
    <property type="match status" value="1"/>
</dbReference>
<reference evidence="12 13" key="1">
    <citation type="journal article" date="2016" name="Nat. Commun.">
        <title>Thousands of microbial genomes shed light on interconnected biogeochemical processes in an aquifer system.</title>
        <authorList>
            <person name="Anantharaman K."/>
            <person name="Brown C.T."/>
            <person name="Hug L.A."/>
            <person name="Sharon I."/>
            <person name="Castelle C.J."/>
            <person name="Probst A.J."/>
            <person name="Thomas B.C."/>
            <person name="Singh A."/>
            <person name="Wilkins M.J."/>
            <person name="Karaoz U."/>
            <person name="Brodie E.L."/>
            <person name="Williams K.H."/>
            <person name="Hubbard S.S."/>
            <person name="Banfield J.F."/>
        </authorList>
    </citation>
    <scope>NUCLEOTIDE SEQUENCE [LARGE SCALE GENOMIC DNA]</scope>
</reference>
<dbReference type="InterPro" id="IPR036394">
    <property type="entry name" value="Ribosomal_uL22_sf"/>
</dbReference>
<keyword evidence="4 7" id="KW-0689">Ribosomal protein</keyword>
<organism evidence="12 13">
    <name type="scientific">Candidatus Woesebacteria bacterium RBG_13_46_13</name>
    <dbReference type="NCBI Taxonomy" id="1802479"/>
    <lineage>
        <taxon>Bacteria</taxon>
        <taxon>Candidatus Woeseibacteriota</taxon>
    </lineage>
</organism>
<evidence type="ECO:0000256" key="2">
    <source>
        <dbReference type="ARBA" id="ARBA00022730"/>
    </source>
</evidence>
<comment type="subunit">
    <text evidence="7 9">Part of the 50S ribosomal subunit.</text>
</comment>
<evidence type="ECO:0000313" key="12">
    <source>
        <dbReference type="EMBL" id="OGM10255.1"/>
    </source>
</evidence>
<dbReference type="GO" id="GO:0015934">
    <property type="term" value="C:large ribosomal subunit"/>
    <property type="evidence" value="ECO:0007669"/>
    <property type="project" value="InterPro"/>
</dbReference>
<dbReference type="PANTHER" id="PTHR13501">
    <property type="entry name" value="CHLOROPLAST 50S RIBOSOMAL PROTEIN L22-RELATED"/>
    <property type="match status" value="1"/>
</dbReference>
<evidence type="ECO:0000313" key="13">
    <source>
        <dbReference type="Proteomes" id="UP000176778"/>
    </source>
</evidence>
<evidence type="ECO:0000256" key="9">
    <source>
        <dbReference type="RuleBase" id="RU004006"/>
    </source>
</evidence>
<evidence type="ECO:0000256" key="8">
    <source>
        <dbReference type="RuleBase" id="RU004005"/>
    </source>
</evidence>
<dbReference type="InterPro" id="IPR047867">
    <property type="entry name" value="Ribosomal_uL22_bac/org-type"/>
</dbReference>
<protein>
    <recommendedName>
        <fullName evidence="6 7">Large ribosomal subunit protein uL22</fullName>
    </recommendedName>
</protein>
<keyword evidence="5 7" id="KW-0687">Ribonucleoprotein</keyword>
<dbReference type="STRING" id="1802479.A2Y68_02340"/>
<evidence type="ECO:0000256" key="7">
    <source>
        <dbReference type="HAMAP-Rule" id="MF_01331"/>
    </source>
</evidence>
<keyword evidence="2 7" id="KW-0699">rRNA-binding</keyword>
<evidence type="ECO:0000256" key="11">
    <source>
        <dbReference type="SAM" id="MobiDB-lite"/>
    </source>
</evidence>
<dbReference type="GO" id="GO:0006412">
    <property type="term" value="P:translation"/>
    <property type="evidence" value="ECO:0007669"/>
    <property type="project" value="UniProtKB-UniRule"/>
</dbReference>
<dbReference type="Pfam" id="PF00237">
    <property type="entry name" value="Ribosomal_L22"/>
    <property type="match status" value="1"/>
</dbReference>
<evidence type="ECO:0000256" key="3">
    <source>
        <dbReference type="ARBA" id="ARBA00022884"/>
    </source>
</evidence>
<evidence type="ECO:0000256" key="1">
    <source>
        <dbReference type="ARBA" id="ARBA00009451"/>
    </source>
</evidence>
<dbReference type="InterPro" id="IPR001063">
    <property type="entry name" value="Ribosomal_uL22"/>
</dbReference>
<accession>A0A1F7X7H9</accession>
<keyword evidence="3 7" id="KW-0694">RNA-binding</keyword>
<dbReference type="Gene3D" id="3.90.470.10">
    <property type="entry name" value="Ribosomal protein L22/L17"/>
    <property type="match status" value="1"/>
</dbReference>
<feature type="region of interest" description="Disordered" evidence="11">
    <location>
        <begin position="107"/>
        <end position="130"/>
    </location>
</feature>
<comment type="similarity">
    <text evidence="1 7 8">Belongs to the universal ribosomal protein uL22 family.</text>
</comment>
<sequence>MEIIATQKFLTMSPRKIRPVVDVIKKLKPTEAVEKLPFMAKRAAEPLAKVIKQAIANARSRGLSDTELTFKEIQIGEGPRLKRGRPVSRGQWHPVKKRMSHIRVVLEAKTAPEKPKAKSQKVKEEHGTKD</sequence>
<name>A0A1F7X7H9_9BACT</name>
<comment type="function">
    <text evidence="7 10">This protein binds specifically to 23S rRNA; its binding is stimulated by other ribosomal proteins, e.g., L4, L17, and L20. It is important during the early stages of 50S assembly. It makes multiple contacts with different domains of the 23S rRNA in the assembled 50S subunit and ribosome.</text>
</comment>
<comment type="function">
    <text evidence="7">The globular domain of the protein is located near the polypeptide exit tunnel on the outside of the subunit, while an extended beta-hairpin is found that lines the wall of the exit tunnel in the center of the 70S ribosome.</text>
</comment>
<dbReference type="NCBIfam" id="TIGR01044">
    <property type="entry name" value="rplV_bact"/>
    <property type="match status" value="1"/>
</dbReference>
<dbReference type="AlphaFoldDB" id="A0A1F7X7H9"/>
<dbReference type="PANTHER" id="PTHR13501:SF8">
    <property type="entry name" value="LARGE RIBOSOMAL SUBUNIT PROTEIN UL22M"/>
    <property type="match status" value="1"/>
</dbReference>
<dbReference type="GO" id="GO:0003735">
    <property type="term" value="F:structural constituent of ribosome"/>
    <property type="evidence" value="ECO:0007669"/>
    <property type="project" value="InterPro"/>
</dbReference>
<proteinExistence type="inferred from homology"/>
<evidence type="ECO:0000256" key="4">
    <source>
        <dbReference type="ARBA" id="ARBA00022980"/>
    </source>
</evidence>
<dbReference type="HAMAP" id="MF_01331_B">
    <property type="entry name" value="Ribosomal_uL22_B"/>
    <property type="match status" value="1"/>
</dbReference>
<comment type="caution">
    <text evidence="12">The sequence shown here is derived from an EMBL/GenBank/DDBJ whole genome shotgun (WGS) entry which is preliminary data.</text>
</comment>
<dbReference type="EMBL" id="MGFR01000001">
    <property type="protein sequence ID" value="OGM10255.1"/>
    <property type="molecule type" value="Genomic_DNA"/>
</dbReference>
<dbReference type="Proteomes" id="UP000176778">
    <property type="component" value="Unassembled WGS sequence"/>
</dbReference>
<evidence type="ECO:0000256" key="6">
    <source>
        <dbReference type="ARBA" id="ARBA00035207"/>
    </source>
</evidence>
<dbReference type="GO" id="GO:0019843">
    <property type="term" value="F:rRNA binding"/>
    <property type="evidence" value="ECO:0007669"/>
    <property type="project" value="UniProtKB-UniRule"/>
</dbReference>
<dbReference type="InterPro" id="IPR005727">
    <property type="entry name" value="Ribosomal_uL22_bac/chlpt-type"/>
</dbReference>
<evidence type="ECO:0000256" key="10">
    <source>
        <dbReference type="RuleBase" id="RU004008"/>
    </source>
</evidence>
<evidence type="ECO:0000256" key="5">
    <source>
        <dbReference type="ARBA" id="ARBA00023274"/>
    </source>
</evidence>